<accession>A0A1C4AY16</accession>
<gene>
    <name evidence="3" type="ORF">GA0061070_100628</name>
</gene>
<name>A0A1C4AY16_9ENTR</name>
<reference evidence="4" key="1">
    <citation type="submission" date="2016-08" db="EMBL/GenBank/DDBJ databases">
        <authorList>
            <person name="Varghese N."/>
            <person name="Submissions Spin"/>
        </authorList>
    </citation>
    <scope>NUCLEOTIDE SEQUENCE [LARGE SCALE GENOMIC DNA]</scope>
    <source>
        <strain evidence="4">REICA_142</strain>
    </source>
</reference>
<keyword evidence="4" id="KW-1185">Reference proteome</keyword>
<sequence>MKLWLPGLALLAVCGSVQAENYRIVQSPSQKLDVWIDNIADNTPKSWCSKTLPLRIVASGDKKPAVLNNFLPRLGALLANQCGTLTQVHWKLTDPQGATLAEGTADKAKEWAPVVTSTGATEAASPSASTSSSSSSSSSAALTPPTERAEDLSPAANRTPWQEFTLQDGCHLRTFWQGDASAPALFIPAKEDGKCEKGGWLNGRSEVTQISNGAEKKITMTFVHGFPVIGLSDSVDADRLLITTVNNERMVVSEGSLAQSWMILPYVNSLNGWQANGTVAVEISRDVASDATRLQARLDEVRKAWTPWLEPGTRLNILLIDSLHPQLRDPAVGTYKTLN</sequence>
<evidence type="ECO:0000256" key="2">
    <source>
        <dbReference type="SAM" id="SignalP"/>
    </source>
</evidence>
<feature type="region of interest" description="Disordered" evidence="1">
    <location>
        <begin position="115"/>
        <end position="157"/>
    </location>
</feature>
<dbReference type="OrthoDB" id="6515265at2"/>
<protein>
    <recommendedName>
        <fullName evidence="5">Type VI secretion system-associated protein</fullName>
    </recommendedName>
</protein>
<dbReference type="AlphaFoldDB" id="A0A1C4AY16"/>
<organism evidence="3 4">
    <name type="scientific">Kosakonia oryziphila</name>
    <dbReference type="NCBI Taxonomy" id="1005667"/>
    <lineage>
        <taxon>Bacteria</taxon>
        <taxon>Pseudomonadati</taxon>
        <taxon>Pseudomonadota</taxon>
        <taxon>Gammaproteobacteria</taxon>
        <taxon>Enterobacterales</taxon>
        <taxon>Enterobacteriaceae</taxon>
        <taxon>Kosakonia</taxon>
    </lineage>
</organism>
<evidence type="ECO:0000313" key="4">
    <source>
        <dbReference type="Proteomes" id="UP000198515"/>
    </source>
</evidence>
<dbReference type="RefSeq" id="WP_090133958.1">
    <property type="nucleotide sequence ID" value="NZ_FMBC01000006.1"/>
</dbReference>
<proteinExistence type="predicted"/>
<feature type="signal peptide" evidence="2">
    <location>
        <begin position="1"/>
        <end position="19"/>
    </location>
</feature>
<evidence type="ECO:0000313" key="3">
    <source>
        <dbReference type="EMBL" id="SCB99510.1"/>
    </source>
</evidence>
<evidence type="ECO:0008006" key="5">
    <source>
        <dbReference type="Google" id="ProtNLM"/>
    </source>
</evidence>
<feature type="chain" id="PRO_5008689017" description="Type VI secretion system-associated protein" evidence="2">
    <location>
        <begin position="20"/>
        <end position="339"/>
    </location>
</feature>
<dbReference type="EMBL" id="FMBC01000006">
    <property type="protein sequence ID" value="SCB99510.1"/>
    <property type="molecule type" value="Genomic_DNA"/>
</dbReference>
<dbReference type="Proteomes" id="UP000198515">
    <property type="component" value="Unassembled WGS sequence"/>
</dbReference>
<evidence type="ECO:0000256" key="1">
    <source>
        <dbReference type="SAM" id="MobiDB-lite"/>
    </source>
</evidence>
<keyword evidence="2" id="KW-0732">Signal</keyword>
<feature type="compositionally biased region" description="Low complexity" evidence="1">
    <location>
        <begin position="116"/>
        <end position="146"/>
    </location>
</feature>